<reference evidence="9 10" key="1">
    <citation type="submission" date="2016-09" db="EMBL/GenBank/DDBJ databases">
        <title>Genomic analysis reveals versatility of anaerobic energy metabolism of Geosporobacter ferrireducens IRF9 of phylum Firmicutes.</title>
        <authorList>
            <person name="Kim S.-J."/>
        </authorList>
    </citation>
    <scope>NUCLEOTIDE SEQUENCE [LARGE SCALE GENOMIC DNA]</scope>
    <source>
        <strain evidence="9 10">IRF9</strain>
    </source>
</reference>
<proteinExistence type="inferred from homology"/>
<evidence type="ECO:0000256" key="3">
    <source>
        <dbReference type="ARBA" id="ARBA00022475"/>
    </source>
</evidence>
<evidence type="ECO:0000256" key="5">
    <source>
        <dbReference type="ARBA" id="ARBA00022989"/>
    </source>
</evidence>
<dbReference type="PROSITE" id="PS50928">
    <property type="entry name" value="ABC_TM1"/>
    <property type="match status" value="1"/>
</dbReference>
<feature type="transmembrane region" description="Helical" evidence="7">
    <location>
        <begin position="155"/>
        <end position="175"/>
    </location>
</feature>
<dbReference type="KEGG" id="gfe:Gferi_20290"/>
<evidence type="ECO:0000313" key="9">
    <source>
        <dbReference type="EMBL" id="AOT71668.1"/>
    </source>
</evidence>
<keyword evidence="4 7" id="KW-0812">Transmembrane</keyword>
<protein>
    <submittedName>
        <fullName evidence="9">Sugar ABC transporter permease</fullName>
    </submittedName>
</protein>
<keyword evidence="5 7" id="KW-1133">Transmembrane helix</keyword>
<feature type="transmembrane region" description="Helical" evidence="7">
    <location>
        <begin position="196"/>
        <end position="217"/>
    </location>
</feature>
<comment type="similarity">
    <text evidence="7">Belongs to the binding-protein-dependent transport system permease family.</text>
</comment>
<keyword evidence="10" id="KW-1185">Reference proteome</keyword>
<evidence type="ECO:0000256" key="1">
    <source>
        <dbReference type="ARBA" id="ARBA00004651"/>
    </source>
</evidence>
<dbReference type="AlphaFoldDB" id="A0A1D8GL98"/>
<sequence length="287" mass="32252">MKMNLTRRRALLVFLFPSLFGFLLFYIIPFLGCGWYSLMDRAVGGSFVGLENYANILSNDLFLMALANTAYFILLAVPVTMLLGLILAILLNQKIHGSNIFKAVFIAPMVIPTASVVLIWDILFHGQGALNALLTSLGFNVIDWLNSDKARGVMVLLYAWKNVGYCMVIFLGGLLKIPKECYEAAEMEGAGAISKLIYITIPYLSPVSFFVLVISVINSFKIFREVYLLAGPYPHESIYTMQHYMNNVFVSLDYQKLSAAAYVVALILGLLIYALFRWESKYSSFYK</sequence>
<evidence type="ECO:0000256" key="2">
    <source>
        <dbReference type="ARBA" id="ARBA00022448"/>
    </source>
</evidence>
<evidence type="ECO:0000259" key="8">
    <source>
        <dbReference type="PROSITE" id="PS50928"/>
    </source>
</evidence>
<dbReference type="STRING" id="1424294.Gferi_20290"/>
<dbReference type="GO" id="GO:0055085">
    <property type="term" value="P:transmembrane transport"/>
    <property type="evidence" value="ECO:0007669"/>
    <property type="project" value="InterPro"/>
</dbReference>
<gene>
    <name evidence="9" type="ORF">Gferi_20290</name>
</gene>
<evidence type="ECO:0000313" key="10">
    <source>
        <dbReference type="Proteomes" id="UP000095743"/>
    </source>
</evidence>
<feature type="transmembrane region" description="Helical" evidence="7">
    <location>
        <begin position="12"/>
        <end position="38"/>
    </location>
</feature>
<evidence type="ECO:0000256" key="4">
    <source>
        <dbReference type="ARBA" id="ARBA00022692"/>
    </source>
</evidence>
<dbReference type="Gene3D" id="1.10.3720.10">
    <property type="entry name" value="MetI-like"/>
    <property type="match status" value="1"/>
</dbReference>
<dbReference type="InterPro" id="IPR051393">
    <property type="entry name" value="ABC_transporter_permease"/>
</dbReference>
<name>A0A1D8GL98_9FIRM</name>
<dbReference type="PANTHER" id="PTHR30193">
    <property type="entry name" value="ABC TRANSPORTER PERMEASE PROTEIN"/>
    <property type="match status" value="1"/>
</dbReference>
<dbReference type="InterPro" id="IPR000515">
    <property type="entry name" value="MetI-like"/>
</dbReference>
<feature type="domain" description="ABC transmembrane type-1" evidence="8">
    <location>
        <begin position="66"/>
        <end position="276"/>
    </location>
</feature>
<keyword evidence="6 7" id="KW-0472">Membrane</keyword>
<dbReference type="SUPFAM" id="SSF161098">
    <property type="entry name" value="MetI-like"/>
    <property type="match status" value="1"/>
</dbReference>
<evidence type="ECO:0000256" key="7">
    <source>
        <dbReference type="RuleBase" id="RU363032"/>
    </source>
</evidence>
<dbReference type="EMBL" id="CP017269">
    <property type="protein sequence ID" value="AOT71668.1"/>
    <property type="molecule type" value="Genomic_DNA"/>
</dbReference>
<evidence type="ECO:0000256" key="6">
    <source>
        <dbReference type="ARBA" id="ARBA00023136"/>
    </source>
</evidence>
<keyword evidence="2 7" id="KW-0813">Transport</keyword>
<dbReference type="RefSeq" id="WP_069979750.1">
    <property type="nucleotide sequence ID" value="NZ_CP017269.1"/>
</dbReference>
<dbReference type="GO" id="GO:0005886">
    <property type="term" value="C:plasma membrane"/>
    <property type="evidence" value="ECO:0007669"/>
    <property type="project" value="UniProtKB-SubCell"/>
</dbReference>
<feature type="transmembrane region" description="Helical" evidence="7">
    <location>
        <begin position="103"/>
        <end position="123"/>
    </location>
</feature>
<dbReference type="PANTHER" id="PTHR30193:SF37">
    <property type="entry name" value="INNER MEMBRANE ABC TRANSPORTER PERMEASE PROTEIN YCJO"/>
    <property type="match status" value="1"/>
</dbReference>
<dbReference type="Pfam" id="PF00528">
    <property type="entry name" value="BPD_transp_1"/>
    <property type="match status" value="1"/>
</dbReference>
<accession>A0A1D8GL98</accession>
<organism evidence="9 10">
    <name type="scientific">Geosporobacter ferrireducens</name>
    <dbReference type="NCBI Taxonomy" id="1424294"/>
    <lineage>
        <taxon>Bacteria</taxon>
        <taxon>Bacillati</taxon>
        <taxon>Bacillota</taxon>
        <taxon>Clostridia</taxon>
        <taxon>Peptostreptococcales</taxon>
        <taxon>Thermotaleaceae</taxon>
        <taxon>Geosporobacter</taxon>
    </lineage>
</organism>
<dbReference type="Proteomes" id="UP000095743">
    <property type="component" value="Chromosome"/>
</dbReference>
<feature type="transmembrane region" description="Helical" evidence="7">
    <location>
        <begin position="259"/>
        <end position="278"/>
    </location>
</feature>
<dbReference type="InterPro" id="IPR035906">
    <property type="entry name" value="MetI-like_sf"/>
</dbReference>
<comment type="subcellular location">
    <subcellularLocation>
        <location evidence="1 7">Cell membrane</location>
        <topology evidence="1 7">Multi-pass membrane protein</topology>
    </subcellularLocation>
</comment>
<feature type="transmembrane region" description="Helical" evidence="7">
    <location>
        <begin position="70"/>
        <end position="91"/>
    </location>
</feature>
<keyword evidence="3" id="KW-1003">Cell membrane</keyword>